<evidence type="ECO:0000256" key="1">
    <source>
        <dbReference type="ARBA" id="ARBA00022737"/>
    </source>
</evidence>
<proteinExistence type="predicted"/>
<feature type="repeat" description="ANK" evidence="3">
    <location>
        <begin position="89"/>
        <end position="121"/>
    </location>
</feature>
<sequence>MAKFLSRIFRSGSTSKSSSFHTSQTSLQDNQNRTPNNVRTSASLENLASYHIIPKELEKNKLHKASWEGNIDKVIKLARSGQVNIKDPQERTPLHLAVVRGHLDIVKYLIAHRAKLDAVDNDQRTPLIKAVLSGNQNPHLNYQICQALLNGGADDYINEVDKHGRNALHYAIDFGNENLVNLLLSSNKCDPNFKDRDQMTPLHLAIKRNSPHIVQLLVSDEREQQADPNIVNRYGQTPLHTAASVGYVDIVRLLLLSSVDEQCDPSILDSHQLTAYQVAKSNHQEVCAKLIEEYQERWYKQAPRRPTVSINDQTSMKRTNSVSLHPATNLQRDQDDTSDDSSTISTKTPSKSSPRRIKRSSDQWSDDNDQSKSELKPESHGLLNLFKANPLQSERTKTNESSVLNDLAANDPLRTDSKKLTSTSKPTTSQQAQLPSFFGIGPRIERVGSDNTSTSISIDQSVIPAQRTQENKPSTAKPYTTTVHHIVSTTKSWSDDTTTAPPPPLHTTKALPTIRQRSSDDTWNISQSDDDDDNSVPKVKSALSTLQKTLPFSPSINRSSHINSDDDDSIETEMRKFDSKKPTTNATTQNLVNKQIGNGYKVIGLSEVHSPVSEDSSWTASPAPINKETTTAKGVQNLVHHIDESSWTTSHAPVNKETAATTTKKGVQNLVHHVDESSWTTSHAPVNKETAATTKKGVQNLVQHVDESTWSISTAPIKKEIPPATTTTAKGVQNLVHHIDESSWTTTSHAPVNKETAATTTKKGVQNLVHHVDESSWTTSHAPANKETAVATTTTKGVQNLVRHIDESTWDDSRPLSPDAKQVKSSNTVSNLIIYPQKLPETRTTGTENLTKMMSTIMNSHTKQTTQPKLVGKLIVSSMVERTDSNLSENTSHLTDNEDDNEPSWQKKSEEWSVTAPNGQDFKTLQNLPRSTFPGDIHSLRESVSSTKSSINDLNELKENIKRLERNQEDTHELKRQLKEMEHKKNDFEKLYKENNQMLNDVKMKLELEKNEKQRLQSTTKDLNLELDQVRHKLHSLEDDKDLLNQRYMKLQEERDNHDKKLQMLQKNSVHSSSSNSYQDSDADTIRSLTAENKELHHRTKQLQSDVELHKESLDITKRYKIDLEKALEEKTYFQQELDRLKHEKDFVEHEKYEYKTKYDSLQEEIRVILFDRSKLEKSLTGELQEHIQEKQRSSDDIKKYRTEIEQLNIKLDDAEARLLVLQTQNEALLASKDRTIKHEYESLTERLNKTESDKNNAEQRYHDQHKHITNKQQQNSLGASLAAITSTPLNHGAHPQQSPTSTCSKCSTIQRNYEQEREHRMQTEKDNESLRDTLSRQKQYQQLNRTFPQEQTDENYLIVNSRQIRSDTERVKSELDRLRQDFDRLVANYEPTNNIHQQAQLHTQIDTFRQFYEQEFRQRQLTMSKITAGIKPAKVITYHRSTSSSMNHHHLSNETSSCTACINSRLLKERLETAIDTSLADQRYQTIKQTVPLPRQASALLTVNTTHNGLTSSVEILSPHRDV</sequence>
<dbReference type="EMBL" id="CAJOAY010000864">
    <property type="protein sequence ID" value="CAF3750016.1"/>
    <property type="molecule type" value="Genomic_DNA"/>
</dbReference>
<dbReference type="PROSITE" id="PS50297">
    <property type="entry name" value="ANK_REP_REGION"/>
    <property type="match status" value="3"/>
</dbReference>
<dbReference type="Pfam" id="PF12796">
    <property type="entry name" value="Ank_2"/>
    <property type="match status" value="2"/>
</dbReference>
<feature type="region of interest" description="Disordered" evidence="5">
    <location>
        <begin position="305"/>
        <end position="431"/>
    </location>
</feature>
<feature type="repeat" description="ANK" evidence="3">
    <location>
        <begin position="163"/>
        <end position="187"/>
    </location>
</feature>
<feature type="compositionally biased region" description="Low complexity" evidence="5">
    <location>
        <begin position="420"/>
        <end position="429"/>
    </location>
</feature>
<evidence type="ECO:0000313" key="7">
    <source>
        <dbReference type="Proteomes" id="UP000663881"/>
    </source>
</evidence>
<feature type="compositionally biased region" description="Low complexity" evidence="5">
    <location>
        <begin position="490"/>
        <end position="499"/>
    </location>
</feature>
<feature type="repeat" description="ANK" evidence="3">
    <location>
        <begin position="234"/>
        <end position="260"/>
    </location>
</feature>
<feature type="compositionally biased region" description="Polar residues" evidence="5">
    <location>
        <begin position="308"/>
        <end position="331"/>
    </location>
</feature>
<evidence type="ECO:0000313" key="6">
    <source>
        <dbReference type="EMBL" id="CAF3750016.1"/>
    </source>
</evidence>
<feature type="region of interest" description="Disordered" evidence="5">
    <location>
        <begin position="882"/>
        <end position="912"/>
    </location>
</feature>
<evidence type="ECO:0000256" key="2">
    <source>
        <dbReference type="ARBA" id="ARBA00023043"/>
    </source>
</evidence>
<evidence type="ECO:0000256" key="5">
    <source>
        <dbReference type="SAM" id="MobiDB-lite"/>
    </source>
</evidence>
<keyword evidence="1" id="KW-0677">Repeat</keyword>
<feature type="coiled-coil region" evidence="4">
    <location>
        <begin position="1362"/>
        <end position="1389"/>
    </location>
</feature>
<feature type="compositionally biased region" description="Basic and acidic residues" evidence="5">
    <location>
        <begin position="369"/>
        <end position="379"/>
    </location>
</feature>
<accession>A0A818Y334</accession>
<name>A0A818Y334_9BILA</name>
<dbReference type="SUPFAM" id="SSF48403">
    <property type="entry name" value="Ankyrin repeat"/>
    <property type="match status" value="1"/>
</dbReference>
<dbReference type="PANTHER" id="PTHR24173">
    <property type="entry name" value="ANKYRIN REPEAT CONTAINING"/>
    <property type="match status" value="1"/>
</dbReference>
<evidence type="ECO:0000256" key="3">
    <source>
        <dbReference type="PROSITE-ProRule" id="PRU00023"/>
    </source>
</evidence>
<organism evidence="6 7">
    <name type="scientific">Adineta steineri</name>
    <dbReference type="NCBI Taxonomy" id="433720"/>
    <lineage>
        <taxon>Eukaryota</taxon>
        <taxon>Metazoa</taxon>
        <taxon>Spiralia</taxon>
        <taxon>Gnathifera</taxon>
        <taxon>Rotifera</taxon>
        <taxon>Eurotatoria</taxon>
        <taxon>Bdelloidea</taxon>
        <taxon>Adinetida</taxon>
        <taxon>Adinetidae</taxon>
        <taxon>Adineta</taxon>
    </lineage>
</organism>
<feature type="compositionally biased region" description="Low complexity" evidence="5">
    <location>
        <begin position="340"/>
        <end position="352"/>
    </location>
</feature>
<feature type="compositionally biased region" description="Polar residues" evidence="5">
    <location>
        <begin position="885"/>
        <end position="894"/>
    </location>
</feature>
<feature type="coiled-coil region" evidence="4">
    <location>
        <begin position="1184"/>
        <end position="1261"/>
    </location>
</feature>
<keyword evidence="4" id="KW-0175">Coiled coil</keyword>
<dbReference type="Gene3D" id="1.25.40.20">
    <property type="entry name" value="Ankyrin repeat-containing domain"/>
    <property type="match status" value="2"/>
</dbReference>
<comment type="caution">
    <text evidence="6">The sequence shown here is derived from an EMBL/GenBank/DDBJ whole genome shotgun (WGS) entry which is preliminary data.</text>
</comment>
<protein>
    <submittedName>
        <fullName evidence="6">Uncharacterized protein</fullName>
    </submittedName>
</protein>
<feature type="coiled-coil region" evidence="4">
    <location>
        <begin position="947"/>
        <end position="1144"/>
    </location>
</feature>
<evidence type="ECO:0000256" key="4">
    <source>
        <dbReference type="SAM" id="Coils"/>
    </source>
</evidence>
<dbReference type="Proteomes" id="UP000663881">
    <property type="component" value="Unassembled WGS sequence"/>
</dbReference>
<dbReference type="SMART" id="SM00248">
    <property type="entry name" value="ANK"/>
    <property type="match status" value="6"/>
</dbReference>
<dbReference type="PANTHER" id="PTHR24173:SF74">
    <property type="entry name" value="ANKYRIN REPEAT DOMAIN-CONTAINING PROTEIN 16"/>
    <property type="match status" value="1"/>
</dbReference>
<dbReference type="InterPro" id="IPR036770">
    <property type="entry name" value="Ankyrin_rpt-contain_sf"/>
</dbReference>
<feature type="region of interest" description="Disordered" evidence="5">
    <location>
        <begin position="490"/>
        <end position="539"/>
    </location>
</feature>
<reference evidence="6" key="1">
    <citation type="submission" date="2021-02" db="EMBL/GenBank/DDBJ databases">
        <authorList>
            <person name="Nowell W R."/>
        </authorList>
    </citation>
    <scope>NUCLEOTIDE SEQUENCE</scope>
</reference>
<gene>
    <name evidence="6" type="ORF">OKA104_LOCUS15625</name>
</gene>
<feature type="region of interest" description="Disordered" evidence="5">
    <location>
        <begin position="13"/>
        <end position="38"/>
    </location>
</feature>
<feature type="compositionally biased region" description="Polar residues" evidence="5">
    <location>
        <begin position="27"/>
        <end position="38"/>
    </location>
</feature>
<dbReference type="PROSITE" id="PS50088">
    <property type="entry name" value="ANK_REPEAT"/>
    <property type="match status" value="3"/>
</dbReference>
<dbReference type="InterPro" id="IPR002110">
    <property type="entry name" value="Ankyrin_rpt"/>
</dbReference>
<feature type="compositionally biased region" description="Low complexity" evidence="5">
    <location>
        <begin position="13"/>
        <end position="26"/>
    </location>
</feature>
<keyword evidence="2 3" id="KW-0040">ANK repeat</keyword>